<evidence type="ECO:0000256" key="3">
    <source>
        <dbReference type="ARBA" id="ARBA00022475"/>
    </source>
</evidence>
<dbReference type="PANTHER" id="PTHR34582:SF2">
    <property type="entry name" value="UPF0702 TRANSMEMBRANE PROTEIN YDFR"/>
    <property type="match status" value="1"/>
</dbReference>
<evidence type="ECO:0000313" key="11">
    <source>
        <dbReference type="Proteomes" id="UP000253918"/>
    </source>
</evidence>
<dbReference type="Proteomes" id="UP000253918">
    <property type="component" value="Unassembled WGS sequence"/>
</dbReference>
<keyword evidence="3" id="KW-1003">Cell membrane</keyword>
<dbReference type="GO" id="GO:0005886">
    <property type="term" value="C:plasma membrane"/>
    <property type="evidence" value="ECO:0007669"/>
    <property type="project" value="UniProtKB-SubCell"/>
</dbReference>
<evidence type="ECO:0000256" key="7">
    <source>
        <dbReference type="SAM" id="Phobius"/>
    </source>
</evidence>
<evidence type="ECO:0000256" key="5">
    <source>
        <dbReference type="ARBA" id="ARBA00022989"/>
    </source>
</evidence>
<gene>
    <name evidence="10" type="ORF">DVW87_05845</name>
</gene>
<protein>
    <submittedName>
        <fullName evidence="10">DUF421 domain-containing protein</fullName>
    </submittedName>
</protein>
<organism evidence="10 11">
    <name type="scientific">Sphingomonas aracearum</name>
    <dbReference type="NCBI Taxonomy" id="2283317"/>
    <lineage>
        <taxon>Bacteria</taxon>
        <taxon>Pseudomonadati</taxon>
        <taxon>Pseudomonadota</taxon>
        <taxon>Alphaproteobacteria</taxon>
        <taxon>Sphingomonadales</taxon>
        <taxon>Sphingomonadaceae</taxon>
        <taxon>Sphingomonas</taxon>
    </lineage>
</organism>
<proteinExistence type="inferred from homology"/>
<dbReference type="Pfam" id="PF20730">
    <property type="entry name" value="YetF_N"/>
    <property type="match status" value="1"/>
</dbReference>
<evidence type="ECO:0000256" key="2">
    <source>
        <dbReference type="ARBA" id="ARBA00006448"/>
    </source>
</evidence>
<keyword evidence="11" id="KW-1185">Reference proteome</keyword>
<feature type="domain" description="YetF-like N-terminal transmembrane" evidence="9">
    <location>
        <begin position="3"/>
        <end position="66"/>
    </location>
</feature>
<keyword evidence="4 7" id="KW-0812">Transmembrane</keyword>
<comment type="caution">
    <text evidence="10">The sequence shown here is derived from an EMBL/GenBank/DDBJ whole genome shotgun (WGS) entry which is preliminary data.</text>
</comment>
<dbReference type="PANTHER" id="PTHR34582">
    <property type="entry name" value="UPF0702 TRANSMEMBRANE PROTEIN YCAP"/>
    <property type="match status" value="1"/>
</dbReference>
<dbReference type="RefSeq" id="WP_114686744.1">
    <property type="nucleotide sequence ID" value="NZ_QQNB01000001.1"/>
</dbReference>
<keyword evidence="6 7" id="KW-0472">Membrane</keyword>
<dbReference type="Gene3D" id="3.30.240.20">
    <property type="entry name" value="bsu07140 like domains"/>
    <property type="match status" value="1"/>
</dbReference>
<evidence type="ECO:0000259" key="8">
    <source>
        <dbReference type="Pfam" id="PF04239"/>
    </source>
</evidence>
<evidence type="ECO:0000259" key="9">
    <source>
        <dbReference type="Pfam" id="PF20730"/>
    </source>
</evidence>
<feature type="transmembrane region" description="Helical" evidence="7">
    <location>
        <begin position="58"/>
        <end position="79"/>
    </location>
</feature>
<dbReference type="OrthoDB" id="9793799at2"/>
<name>A0A369VXQ1_9SPHN</name>
<feature type="domain" description="YetF C-terminal" evidence="8">
    <location>
        <begin position="81"/>
        <end position="147"/>
    </location>
</feature>
<evidence type="ECO:0000256" key="1">
    <source>
        <dbReference type="ARBA" id="ARBA00004651"/>
    </source>
</evidence>
<dbReference type="EMBL" id="QQNB01000001">
    <property type="protein sequence ID" value="RDE07164.1"/>
    <property type="molecule type" value="Genomic_DNA"/>
</dbReference>
<comment type="subcellular location">
    <subcellularLocation>
        <location evidence="1">Cell membrane</location>
        <topology evidence="1">Multi-pass membrane protein</topology>
    </subcellularLocation>
</comment>
<dbReference type="Pfam" id="PF04239">
    <property type="entry name" value="DUF421"/>
    <property type="match status" value="1"/>
</dbReference>
<evidence type="ECO:0000256" key="6">
    <source>
        <dbReference type="ARBA" id="ARBA00023136"/>
    </source>
</evidence>
<sequence>MDIVLRATAMFAVVFVVLRLLGKRELGQMTPFEVVSLVVIGDLIQQGITHNDFSVTGAMLAICTFAFWSVALGWLAYLFPRLQKGLQGSPRVIIRDGRLLEDNLRRDRMTRSEVESEMRLAGIGSMRDVAWAILEPQGKISFIKRDRDAEPARQEDNDGPTG</sequence>
<accession>A0A369VXQ1</accession>
<comment type="similarity">
    <text evidence="2">Belongs to the UPF0702 family.</text>
</comment>
<reference evidence="10 11" key="1">
    <citation type="submission" date="2018-07" db="EMBL/GenBank/DDBJ databases">
        <title>a novel species of Sphingomonas isolated from the rhizosphere soil of Araceae plant.</title>
        <authorList>
            <person name="Zhiyong W."/>
            <person name="Qinglan Z."/>
            <person name="Zhiwei F."/>
            <person name="Ding X."/>
            <person name="Gejiao W."/>
            <person name="Shixue Z."/>
        </authorList>
    </citation>
    <scope>NUCLEOTIDE SEQUENCE [LARGE SCALE GENOMIC DNA]</scope>
    <source>
        <strain evidence="10 11">WZY 27</strain>
    </source>
</reference>
<evidence type="ECO:0000256" key="4">
    <source>
        <dbReference type="ARBA" id="ARBA00022692"/>
    </source>
</evidence>
<evidence type="ECO:0000313" key="10">
    <source>
        <dbReference type="EMBL" id="RDE07164.1"/>
    </source>
</evidence>
<dbReference type="InterPro" id="IPR023090">
    <property type="entry name" value="UPF0702_alpha/beta_dom_sf"/>
</dbReference>
<dbReference type="InterPro" id="IPR048454">
    <property type="entry name" value="YetF_N"/>
</dbReference>
<dbReference type="InterPro" id="IPR007353">
    <property type="entry name" value="DUF421"/>
</dbReference>
<keyword evidence="5 7" id="KW-1133">Transmembrane helix</keyword>
<dbReference type="AlphaFoldDB" id="A0A369VXQ1"/>